<dbReference type="SUPFAM" id="SSF56672">
    <property type="entry name" value="DNA/RNA polymerases"/>
    <property type="match status" value="1"/>
</dbReference>
<dbReference type="InterPro" id="IPR043502">
    <property type="entry name" value="DNA/RNA_pol_sf"/>
</dbReference>
<dbReference type="Pfam" id="PF00078">
    <property type="entry name" value="RVT_1"/>
    <property type="match status" value="1"/>
</dbReference>
<evidence type="ECO:0000313" key="3">
    <source>
        <dbReference type="Proteomes" id="UP001162131"/>
    </source>
</evidence>
<organism evidence="2 3">
    <name type="scientific">Blepharisma stoltei</name>
    <dbReference type="NCBI Taxonomy" id="1481888"/>
    <lineage>
        <taxon>Eukaryota</taxon>
        <taxon>Sar</taxon>
        <taxon>Alveolata</taxon>
        <taxon>Ciliophora</taxon>
        <taxon>Postciliodesmatophora</taxon>
        <taxon>Heterotrichea</taxon>
        <taxon>Heterotrichida</taxon>
        <taxon>Blepharismidae</taxon>
        <taxon>Blepharisma</taxon>
    </lineage>
</organism>
<name>A0AAU9JWS9_9CILI</name>
<sequence length="188" mass="20789">MCFNLIPNELAWAIEGTDLGIQLGPDGSRLGFLLYADDIALLANNELQLQQIADICSDWARKYSLKINQQKSGVVDYAVRPTKLKLVIDGQQLRQVKQYKYLGKNIGSTRASTTDAKAIIEKIRSASRATKILLGCMNNLSITKKLIIAEACVTPVATYAIECAQRELSGAVLKCAENERMRLARMLL</sequence>
<comment type="caution">
    <text evidence="2">The sequence shown here is derived from an EMBL/GenBank/DDBJ whole genome shotgun (WGS) entry which is preliminary data.</text>
</comment>
<dbReference type="PANTHER" id="PTHR47027">
    <property type="entry name" value="REVERSE TRANSCRIPTASE DOMAIN-CONTAINING PROTEIN"/>
    <property type="match status" value="1"/>
</dbReference>
<gene>
    <name evidence="2" type="ORF">BSTOLATCC_MIC50190</name>
</gene>
<accession>A0AAU9JWS9</accession>
<protein>
    <recommendedName>
        <fullName evidence="1">Reverse transcriptase domain-containing protein</fullName>
    </recommendedName>
</protein>
<keyword evidence="3" id="KW-1185">Reference proteome</keyword>
<proteinExistence type="predicted"/>
<dbReference type="PROSITE" id="PS50878">
    <property type="entry name" value="RT_POL"/>
    <property type="match status" value="1"/>
</dbReference>
<reference evidence="2" key="1">
    <citation type="submission" date="2021-09" db="EMBL/GenBank/DDBJ databases">
        <authorList>
            <consortium name="AG Swart"/>
            <person name="Singh M."/>
            <person name="Singh A."/>
            <person name="Seah K."/>
            <person name="Emmerich C."/>
        </authorList>
    </citation>
    <scope>NUCLEOTIDE SEQUENCE</scope>
    <source>
        <strain evidence="2">ATCC30299</strain>
    </source>
</reference>
<dbReference type="EMBL" id="CAJZBQ010000050">
    <property type="protein sequence ID" value="CAG9330081.1"/>
    <property type="molecule type" value="Genomic_DNA"/>
</dbReference>
<dbReference type="Proteomes" id="UP001162131">
    <property type="component" value="Unassembled WGS sequence"/>
</dbReference>
<feature type="domain" description="Reverse transcriptase" evidence="1">
    <location>
        <begin position="1"/>
        <end position="106"/>
    </location>
</feature>
<dbReference type="AlphaFoldDB" id="A0AAU9JWS9"/>
<dbReference type="InterPro" id="IPR000477">
    <property type="entry name" value="RT_dom"/>
</dbReference>
<evidence type="ECO:0000313" key="2">
    <source>
        <dbReference type="EMBL" id="CAG9330081.1"/>
    </source>
</evidence>
<evidence type="ECO:0000259" key="1">
    <source>
        <dbReference type="PROSITE" id="PS50878"/>
    </source>
</evidence>
<dbReference type="PANTHER" id="PTHR47027:SF20">
    <property type="entry name" value="REVERSE TRANSCRIPTASE-LIKE PROTEIN WITH RNA-DIRECTED DNA POLYMERASE DOMAIN"/>
    <property type="match status" value="1"/>
</dbReference>